<feature type="transmembrane region" description="Helical" evidence="7">
    <location>
        <begin position="239"/>
        <end position="261"/>
    </location>
</feature>
<evidence type="ECO:0000313" key="8">
    <source>
        <dbReference type="EMBL" id="CUN62941.1"/>
    </source>
</evidence>
<feature type="transmembrane region" description="Helical" evidence="7">
    <location>
        <begin position="12"/>
        <end position="34"/>
    </location>
</feature>
<dbReference type="AlphaFoldDB" id="A0A173YFD4"/>
<keyword evidence="2" id="KW-0813">Transport</keyword>
<feature type="transmembrane region" description="Helical" evidence="7">
    <location>
        <begin position="281"/>
        <end position="298"/>
    </location>
</feature>
<accession>A0A173YFD4</accession>
<dbReference type="PIRSF" id="PIRSF006603">
    <property type="entry name" value="DinF"/>
    <property type="match status" value="1"/>
</dbReference>
<dbReference type="STRING" id="187979.ERS852385_00954"/>
<dbReference type="Proteomes" id="UP000095546">
    <property type="component" value="Unassembled WGS sequence"/>
</dbReference>
<feature type="transmembrane region" description="Helical" evidence="7">
    <location>
        <begin position="130"/>
        <end position="148"/>
    </location>
</feature>
<feature type="transmembrane region" description="Helical" evidence="7">
    <location>
        <begin position="194"/>
        <end position="213"/>
    </location>
</feature>
<sequence length="447" mass="48567">MTKNLTEGSPAKLIFFFTMPLIAGNIFQQLYAFVDTLIVGRFLGVNALAAVGCTGALMFLMLGFVIGFSTGLSIYTGQRFGARDEEGVRKSAAACAVLSLLASIVLTTVGVLLCRQLLVWMQTPAEILDGAYSFISLVYAGIGLFVFYQTQTNLIRALGDSKTPTVLLACGLTLNIIFEPIAILVFGWGIPGAALATLASQVCGNLLCLFFILRKVPALRTHRKDWCPDFKLYWEHLRIALPMGFQSSIIAIGAVILQVALNDLGPTAVAAYAAAQKIESIAMMPMMSFGIAMSAYTAQNYGARKFERIGEGVRKCCYMSVTFAVLAGAGLIFFGPSLMRLFVGDGAQQVIDFGHEYLIVNGSCYWILSFLFIFRYTLQGLGQSVVPTIAGIMELLMRTAAALFLCGWLGYLGACLANPMAWIGSCVPLAIAFYWTHRSFKKKYHLA</sequence>
<dbReference type="RefSeq" id="WP_055161028.1">
    <property type="nucleotide sequence ID" value="NZ_CABIWZ010000004.1"/>
</dbReference>
<feature type="transmembrane region" description="Helical" evidence="7">
    <location>
        <begin position="357"/>
        <end position="374"/>
    </location>
</feature>
<reference evidence="8 9" key="1">
    <citation type="submission" date="2015-09" db="EMBL/GenBank/DDBJ databases">
        <authorList>
            <consortium name="Pathogen Informatics"/>
        </authorList>
    </citation>
    <scope>NUCLEOTIDE SEQUENCE [LARGE SCALE GENOMIC DNA]</scope>
    <source>
        <strain evidence="8 9">2789STDY5608828</strain>
    </source>
</reference>
<dbReference type="Pfam" id="PF01554">
    <property type="entry name" value="MatE"/>
    <property type="match status" value="2"/>
</dbReference>
<feature type="transmembrane region" description="Helical" evidence="7">
    <location>
        <begin position="420"/>
        <end position="436"/>
    </location>
</feature>
<proteinExistence type="predicted"/>
<name>A0A173YFD4_9FIRM</name>
<feature type="transmembrane region" description="Helical" evidence="7">
    <location>
        <begin position="318"/>
        <end position="337"/>
    </location>
</feature>
<keyword evidence="9" id="KW-1185">Reference proteome</keyword>
<protein>
    <submittedName>
        <fullName evidence="8">Staphylococcal virulence regulator protein A</fullName>
    </submittedName>
</protein>
<evidence type="ECO:0000256" key="7">
    <source>
        <dbReference type="SAM" id="Phobius"/>
    </source>
</evidence>
<dbReference type="GO" id="GO:0015297">
    <property type="term" value="F:antiporter activity"/>
    <property type="evidence" value="ECO:0007669"/>
    <property type="project" value="InterPro"/>
</dbReference>
<evidence type="ECO:0000256" key="2">
    <source>
        <dbReference type="ARBA" id="ARBA00022448"/>
    </source>
</evidence>
<keyword evidence="6 7" id="KW-0472">Membrane</keyword>
<evidence type="ECO:0000256" key="5">
    <source>
        <dbReference type="ARBA" id="ARBA00022989"/>
    </source>
</evidence>
<dbReference type="PANTHER" id="PTHR43549">
    <property type="entry name" value="MULTIDRUG RESISTANCE PROTEIN YPNP-RELATED"/>
    <property type="match status" value="1"/>
</dbReference>
<dbReference type="PANTHER" id="PTHR43549:SF3">
    <property type="entry name" value="MULTIDRUG RESISTANCE PROTEIN YPNP-RELATED"/>
    <property type="match status" value="1"/>
</dbReference>
<dbReference type="InterPro" id="IPR002528">
    <property type="entry name" value="MATE_fam"/>
</dbReference>
<evidence type="ECO:0000256" key="4">
    <source>
        <dbReference type="ARBA" id="ARBA00022692"/>
    </source>
</evidence>
<dbReference type="EMBL" id="CYYU01000004">
    <property type="protein sequence ID" value="CUN62941.1"/>
    <property type="molecule type" value="Genomic_DNA"/>
</dbReference>
<evidence type="ECO:0000256" key="1">
    <source>
        <dbReference type="ARBA" id="ARBA00004651"/>
    </source>
</evidence>
<keyword evidence="3" id="KW-1003">Cell membrane</keyword>
<dbReference type="InterPro" id="IPR052031">
    <property type="entry name" value="Membrane_Transporter-Flippase"/>
</dbReference>
<dbReference type="NCBIfam" id="TIGR00797">
    <property type="entry name" value="matE"/>
    <property type="match status" value="1"/>
</dbReference>
<keyword evidence="4 7" id="KW-0812">Transmembrane</keyword>
<gene>
    <name evidence="8" type="primary">mepA_3</name>
    <name evidence="8" type="ORF">ERS852385_00954</name>
</gene>
<comment type="subcellular location">
    <subcellularLocation>
        <location evidence="1">Cell membrane</location>
        <topology evidence="1">Multi-pass membrane protein</topology>
    </subcellularLocation>
</comment>
<evidence type="ECO:0000256" key="6">
    <source>
        <dbReference type="ARBA" id="ARBA00023136"/>
    </source>
</evidence>
<dbReference type="eggNOG" id="COG0534">
    <property type="taxonomic scope" value="Bacteria"/>
</dbReference>
<dbReference type="InterPro" id="IPR048279">
    <property type="entry name" value="MdtK-like"/>
</dbReference>
<dbReference type="OrthoDB" id="9776324at2"/>
<feature type="transmembrane region" description="Helical" evidence="7">
    <location>
        <begin position="93"/>
        <end position="118"/>
    </location>
</feature>
<feature type="transmembrane region" description="Helical" evidence="7">
    <location>
        <begin position="46"/>
        <end position="72"/>
    </location>
</feature>
<keyword evidence="5 7" id="KW-1133">Transmembrane helix</keyword>
<dbReference type="GO" id="GO:0042910">
    <property type="term" value="F:xenobiotic transmembrane transporter activity"/>
    <property type="evidence" value="ECO:0007669"/>
    <property type="project" value="InterPro"/>
</dbReference>
<evidence type="ECO:0000313" key="9">
    <source>
        <dbReference type="Proteomes" id="UP000095546"/>
    </source>
</evidence>
<organism evidence="8 9">
    <name type="scientific">Mitsuokella jalaludinii</name>
    <dbReference type="NCBI Taxonomy" id="187979"/>
    <lineage>
        <taxon>Bacteria</taxon>
        <taxon>Bacillati</taxon>
        <taxon>Bacillota</taxon>
        <taxon>Negativicutes</taxon>
        <taxon>Selenomonadales</taxon>
        <taxon>Selenomonadaceae</taxon>
        <taxon>Mitsuokella</taxon>
    </lineage>
</organism>
<feature type="transmembrane region" description="Helical" evidence="7">
    <location>
        <begin position="168"/>
        <end position="188"/>
    </location>
</feature>
<evidence type="ECO:0000256" key="3">
    <source>
        <dbReference type="ARBA" id="ARBA00022475"/>
    </source>
</evidence>
<feature type="transmembrane region" description="Helical" evidence="7">
    <location>
        <begin position="395"/>
        <end position="414"/>
    </location>
</feature>
<dbReference type="GO" id="GO:0005886">
    <property type="term" value="C:plasma membrane"/>
    <property type="evidence" value="ECO:0007669"/>
    <property type="project" value="UniProtKB-SubCell"/>
</dbReference>
<dbReference type="CDD" id="cd13138">
    <property type="entry name" value="MATE_yoeA_like"/>
    <property type="match status" value="1"/>
</dbReference>